<dbReference type="PATRIC" id="fig|1423820.4.peg.765"/>
<feature type="chain" id="PRO_5006414415" evidence="4">
    <location>
        <begin position="28"/>
        <end position="422"/>
    </location>
</feature>
<evidence type="ECO:0000256" key="4">
    <source>
        <dbReference type="SAM" id="SignalP"/>
    </source>
</evidence>
<feature type="domain" description="LysM" evidence="5">
    <location>
        <begin position="327"/>
        <end position="371"/>
    </location>
</feature>
<dbReference type="SMART" id="SM00641">
    <property type="entry name" value="Glyco_25"/>
    <property type="match status" value="1"/>
</dbReference>
<dbReference type="InterPro" id="IPR018077">
    <property type="entry name" value="Glyco_hydro_fam25_subgr"/>
</dbReference>
<dbReference type="GO" id="GO:0003796">
    <property type="term" value="F:lysozyme activity"/>
    <property type="evidence" value="ECO:0007669"/>
    <property type="project" value="InterPro"/>
</dbReference>
<dbReference type="PANTHER" id="PTHR33734">
    <property type="entry name" value="LYSM DOMAIN-CONTAINING GPI-ANCHORED PROTEIN 2"/>
    <property type="match status" value="1"/>
</dbReference>
<dbReference type="InterPro" id="IPR002053">
    <property type="entry name" value="Glyco_hydro_25"/>
</dbReference>
<dbReference type="SMART" id="SM00257">
    <property type="entry name" value="LysM"/>
    <property type="match status" value="3"/>
</dbReference>
<dbReference type="AlphaFoldDB" id="A0A0R1ZL09"/>
<gene>
    <name evidence="6" type="ORF">FC64_GL000754</name>
</gene>
<keyword evidence="2 6" id="KW-0378">Hydrolase</keyword>
<dbReference type="Pfam" id="PF01183">
    <property type="entry name" value="Glyco_hydro_25"/>
    <property type="match status" value="1"/>
</dbReference>
<comment type="caution">
    <text evidence="6">The sequence shown here is derived from an EMBL/GenBank/DDBJ whole genome shotgun (WGS) entry which is preliminary data.</text>
</comment>
<dbReference type="GO" id="GO:0008932">
    <property type="term" value="F:lytic endotransglycosylase activity"/>
    <property type="evidence" value="ECO:0007669"/>
    <property type="project" value="TreeGrafter"/>
</dbReference>
<accession>A0A0R1ZL09</accession>
<feature type="domain" description="LysM" evidence="5">
    <location>
        <begin position="378"/>
        <end position="422"/>
    </location>
</feature>
<dbReference type="InterPro" id="IPR017853">
    <property type="entry name" value="GH"/>
</dbReference>
<dbReference type="CDD" id="cd00118">
    <property type="entry name" value="LysM"/>
    <property type="match status" value="3"/>
</dbReference>
<dbReference type="SUPFAM" id="SSF54106">
    <property type="entry name" value="LysM domain"/>
    <property type="match status" value="3"/>
</dbReference>
<dbReference type="InterPro" id="IPR036779">
    <property type="entry name" value="LysM_dom_sf"/>
</dbReference>
<dbReference type="PANTHER" id="PTHR33734:SF22">
    <property type="entry name" value="MEMBRANE-BOUND LYTIC MUREIN TRANSGLYCOSYLASE D"/>
    <property type="match status" value="1"/>
</dbReference>
<dbReference type="Gene3D" id="3.20.20.80">
    <property type="entry name" value="Glycosidases"/>
    <property type="match status" value="1"/>
</dbReference>
<dbReference type="GO" id="GO:0016998">
    <property type="term" value="P:cell wall macromolecule catabolic process"/>
    <property type="evidence" value="ECO:0007669"/>
    <property type="project" value="InterPro"/>
</dbReference>
<dbReference type="STRING" id="1423820.FC64_GL000754"/>
<comment type="similarity">
    <text evidence="1">Belongs to the glycosyl hydrolase 25 family.</text>
</comment>
<protein>
    <submittedName>
        <fullName evidence="6">Glycoside hydrolase</fullName>
    </submittedName>
</protein>
<evidence type="ECO:0000259" key="5">
    <source>
        <dbReference type="PROSITE" id="PS51782"/>
    </source>
</evidence>
<feature type="domain" description="LysM" evidence="5">
    <location>
        <begin position="268"/>
        <end position="312"/>
    </location>
</feature>
<proteinExistence type="inferred from homology"/>
<sequence>MLKENIKRLALGILAFVSAISIGVASADNVRSYGTDLSKYQGNTAQFVRNDDEFTIAQVGGMYEDGSSYTQSTYTNQVKSALMQNKRAHTYIWLQTGNNSYLAKKAVNTFLPTINSTVPKGSIIALDCEAGYGNDINGNTNAVLDAMTTVKNAGYTPVFYSYQGYAHAHFDMNRIIATYPNSFWIAGYPYRNGIYPAPMEYFPSDNGVCIWQFSDHGSGANSVALDYDIDLLGITKNGYKNGNANKPVTTTPVIQEAKEDKKVINDTKTYTVKSGDTLSSIATRFNTTYQDLARLNNIASPYVIYPNQVIKIKGDNTVANNTSNSATTYVVKSGDTLSGIANKFGTSYQSLASLNGISNPNYIYVGERLKVKGYVSTRAYKVTYGDTLSGISNKLGVSVSYLAQKNGINNANLIFVGETLNY</sequence>
<dbReference type="SUPFAM" id="SSF51445">
    <property type="entry name" value="(Trans)glycosidases"/>
    <property type="match status" value="1"/>
</dbReference>
<reference evidence="6 7" key="1">
    <citation type="journal article" date="2015" name="Genome Announc.">
        <title>Expanding the biotechnology potential of lactobacilli through comparative genomics of 213 strains and associated genera.</title>
        <authorList>
            <person name="Sun Z."/>
            <person name="Harris H.M."/>
            <person name="McCann A."/>
            <person name="Guo C."/>
            <person name="Argimon S."/>
            <person name="Zhang W."/>
            <person name="Yang X."/>
            <person name="Jeffery I.B."/>
            <person name="Cooney J.C."/>
            <person name="Kagawa T.F."/>
            <person name="Liu W."/>
            <person name="Song Y."/>
            <person name="Salvetti E."/>
            <person name="Wrobel A."/>
            <person name="Rasinkangas P."/>
            <person name="Parkhill J."/>
            <person name="Rea M.C."/>
            <person name="O'Sullivan O."/>
            <person name="Ritari J."/>
            <person name="Douillard F.P."/>
            <person name="Paul Ross R."/>
            <person name="Yang R."/>
            <person name="Briner A.E."/>
            <person name="Felis G.E."/>
            <person name="de Vos W.M."/>
            <person name="Barrangou R."/>
            <person name="Klaenhammer T.R."/>
            <person name="Caufield P.W."/>
            <person name="Cui Y."/>
            <person name="Zhang H."/>
            <person name="O'Toole P.W."/>
        </authorList>
    </citation>
    <scope>NUCLEOTIDE SEQUENCE [LARGE SCALE GENOMIC DNA]</scope>
    <source>
        <strain evidence="6 7">DSM 20653</strain>
    </source>
</reference>
<evidence type="ECO:0000256" key="1">
    <source>
        <dbReference type="ARBA" id="ARBA00010646"/>
    </source>
</evidence>
<name>A0A0R1ZL09_9LACO</name>
<evidence type="ECO:0000313" key="7">
    <source>
        <dbReference type="Proteomes" id="UP000051291"/>
    </source>
</evidence>
<evidence type="ECO:0000256" key="3">
    <source>
        <dbReference type="ARBA" id="ARBA00023295"/>
    </source>
</evidence>
<dbReference type="GO" id="GO:0009253">
    <property type="term" value="P:peptidoglycan catabolic process"/>
    <property type="evidence" value="ECO:0007669"/>
    <property type="project" value="InterPro"/>
</dbReference>
<dbReference type="EMBL" id="AYYZ01000025">
    <property type="protein sequence ID" value="KRM52329.1"/>
    <property type="molecule type" value="Genomic_DNA"/>
</dbReference>
<keyword evidence="4" id="KW-0732">Signal</keyword>
<dbReference type="PROSITE" id="PS51782">
    <property type="entry name" value="LYSM"/>
    <property type="match status" value="3"/>
</dbReference>
<feature type="signal peptide" evidence="4">
    <location>
        <begin position="1"/>
        <end position="27"/>
    </location>
</feature>
<dbReference type="Proteomes" id="UP000051291">
    <property type="component" value="Unassembled WGS sequence"/>
</dbReference>
<dbReference type="Gene3D" id="3.10.350.10">
    <property type="entry name" value="LysM domain"/>
    <property type="match status" value="3"/>
</dbReference>
<keyword evidence="7" id="KW-1185">Reference proteome</keyword>
<dbReference type="Pfam" id="PF01476">
    <property type="entry name" value="LysM"/>
    <property type="match status" value="3"/>
</dbReference>
<evidence type="ECO:0000313" key="6">
    <source>
        <dbReference type="EMBL" id="KRM52329.1"/>
    </source>
</evidence>
<evidence type="ECO:0000256" key="2">
    <source>
        <dbReference type="ARBA" id="ARBA00022801"/>
    </source>
</evidence>
<organism evidence="6 7">
    <name type="scientific">Ligilactobacillus araffinosus DSM 20653</name>
    <dbReference type="NCBI Taxonomy" id="1423820"/>
    <lineage>
        <taxon>Bacteria</taxon>
        <taxon>Bacillati</taxon>
        <taxon>Bacillota</taxon>
        <taxon>Bacilli</taxon>
        <taxon>Lactobacillales</taxon>
        <taxon>Lactobacillaceae</taxon>
        <taxon>Ligilactobacillus</taxon>
    </lineage>
</organism>
<dbReference type="InterPro" id="IPR018392">
    <property type="entry name" value="LysM"/>
</dbReference>
<keyword evidence="3" id="KW-0326">Glycosidase</keyword>
<dbReference type="RefSeq" id="WP_057906679.1">
    <property type="nucleotide sequence ID" value="NZ_AYYZ01000025.1"/>
</dbReference>